<dbReference type="EMBL" id="PHUJ01000002">
    <property type="protein sequence ID" value="PKB41250.1"/>
    <property type="molecule type" value="Genomic_DNA"/>
</dbReference>
<proteinExistence type="predicted"/>
<feature type="region of interest" description="Disordered" evidence="1">
    <location>
        <begin position="1"/>
        <end position="39"/>
    </location>
</feature>
<organism evidence="2 3">
    <name type="scientific">Pseudonocardia alni</name>
    <name type="common">Amycolata alni</name>
    <dbReference type="NCBI Taxonomy" id="33907"/>
    <lineage>
        <taxon>Bacteria</taxon>
        <taxon>Bacillati</taxon>
        <taxon>Actinomycetota</taxon>
        <taxon>Actinomycetes</taxon>
        <taxon>Pseudonocardiales</taxon>
        <taxon>Pseudonocardiaceae</taxon>
        <taxon>Pseudonocardia</taxon>
    </lineage>
</organism>
<sequence>MKRHASRWRGIGPARPDRVAFVPQNDRGRPAGATPPVPRAVAPLPARQGQCSTCGQIAQVKGGNLLPHHSPDRIACRGRRPAWAELVRHRCQDCGTSAGLGARVPADHHTPTGEPCNGTAQLVPTGRRTTYRQPPPTPRVPMRRGKPHPDAAERARRDEKRATLQAEKRLARDAARAARQGNTSRKRVQQLTEEQQGPRIRAAAELDGRYQHPEDLPGGPPHAYRLPQQPTIPPSPFTASAAPVQEVRASTPEPSPLTKLVPVQEVPIKAWKAAAAPPHYLSDPFRP</sequence>
<accession>A0AA44UVE8</accession>
<feature type="compositionally biased region" description="Basic and acidic residues" evidence="1">
    <location>
        <begin position="202"/>
        <end position="215"/>
    </location>
</feature>
<evidence type="ECO:0000256" key="1">
    <source>
        <dbReference type="SAM" id="MobiDB-lite"/>
    </source>
</evidence>
<reference evidence="2 3" key="1">
    <citation type="submission" date="2017-11" db="EMBL/GenBank/DDBJ databases">
        <title>Sequencing the genomes of 1000 actinobacteria strains.</title>
        <authorList>
            <person name="Klenk H.-P."/>
        </authorList>
    </citation>
    <scope>NUCLEOTIDE SEQUENCE [LARGE SCALE GENOMIC DNA]</scope>
    <source>
        <strain evidence="2 3">DSM 44104</strain>
    </source>
</reference>
<dbReference type="AlphaFoldDB" id="A0AA44UVE8"/>
<feature type="region of interest" description="Disordered" evidence="1">
    <location>
        <begin position="108"/>
        <end position="258"/>
    </location>
</feature>
<feature type="compositionally biased region" description="Basic and acidic residues" evidence="1">
    <location>
        <begin position="147"/>
        <end position="176"/>
    </location>
</feature>
<protein>
    <submittedName>
        <fullName evidence="2">Uncharacterized protein</fullName>
    </submittedName>
</protein>
<evidence type="ECO:0000313" key="3">
    <source>
        <dbReference type="Proteomes" id="UP000232453"/>
    </source>
</evidence>
<gene>
    <name evidence="2" type="ORF">ATL51_0212</name>
</gene>
<dbReference type="Proteomes" id="UP000232453">
    <property type="component" value="Unassembled WGS sequence"/>
</dbReference>
<evidence type="ECO:0000313" key="2">
    <source>
        <dbReference type="EMBL" id="PKB41250.1"/>
    </source>
</evidence>
<comment type="caution">
    <text evidence="2">The sequence shown here is derived from an EMBL/GenBank/DDBJ whole genome shotgun (WGS) entry which is preliminary data.</text>
</comment>
<name>A0AA44UVE8_PSEA5</name>